<organism evidence="1 2">
    <name type="scientific">Galdieria sulphuraria</name>
    <name type="common">Red alga</name>
    <dbReference type="NCBI Taxonomy" id="130081"/>
    <lineage>
        <taxon>Eukaryota</taxon>
        <taxon>Rhodophyta</taxon>
        <taxon>Bangiophyceae</taxon>
        <taxon>Galdieriales</taxon>
        <taxon>Galdieriaceae</taxon>
        <taxon>Galdieria</taxon>
    </lineage>
</organism>
<sequence>MVFVISPLSSSFSKCKGRKLVEKKLHLHGTYPISLLMSTDIEASLLILSNGHGEDKVSASVARRLIEISRDFSVKVSISVLPLVGNGSAYFGMTQVVHFAGPVKEFPSGGFVNHRPLVFLRDIREGLLGLTYSQFQTVSKWRSNSVGIKLILAVGDVWPLFLATQAKTPLIFIGTAKSEYYVRDESGPLRRRNFLEETESLLSSVYYPWERTLLKQALAIYPRDALTAFYLAKCGLTNVKYFGNPMMDDLEPSGKLLSKIHASMFLSNVLQCCGSYRIVLLPGSRQEEMYRNMDKLLSSIKDFAQENRALFLLSCPSSASPVLIDPIICRWGWSCRSNTTSIMEYQLESSGLLVSFEEFSDCIHFSSVGVAMAGTATEQLVGIGKPVITFPGEGPQFTYSFAEVYPLFIFNCII</sequence>
<name>M2XQP0_GALSU</name>
<proteinExistence type="predicted"/>
<dbReference type="RefSeq" id="XP_005709071.1">
    <property type="nucleotide sequence ID" value="XM_005709014.1"/>
</dbReference>
<reference evidence="2" key="1">
    <citation type="journal article" date="2013" name="Science">
        <title>Gene transfer from bacteria and archaea facilitated evolution of an extremophilic eukaryote.</title>
        <authorList>
            <person name="Schonknecht G."/>
            <person name="Chen W.H."/>
            <person name="Ternes C.M."/>
            <person name="Barbier G.G."/>
            <person name="Shrestha R.P."/>
            <person name="Stanke M."/>
            <person name="Brautigam A."/>
            <person name="Baker B.J."/>
            <person name="Banfield J.F."/>
            <person name="Garavito R.M."/>
            <person name="Carr K."/>
            <person name="Wilkerson C."/>
            <person name="Rensing S.A."/>
            <person name="Gagneul D."/>
            <person name="Dickenson N.E."/>
            <person name="Oesterhelt C."/>
            <person name="Lercher M.J."/>
            <person name="Weber A.P."/>
        </authorList>
    </citation>
    <scope>NUCLEOTIDE SEQUENCE [LARGE SCALE GENOMIC DNA]</scope>
    <source>
        <strain evidence="2">074W</strain>
    </source>
</reference>
<dbReference type="RefSeq" id="XP_005709072.1">
    <property type="nucleotide sequence ID" value="XM_005709015.1"/>
</dbReference>
<dbReference type="NCBIfam" id="TIGR03492">
    <property type="entry name" value="lipid-A-disaccharide synthase-related protein"/>
    <property type="match status" value="1"/>
</dbReference>
<dbReference type="Gramene" id="EME32551">
    <property type="protein sequence ID" value="EME32551"/>
    <property type="gene ID" value="Gasu_03240"/>
</dbReference>
<keyword evidence="2" id="KW-1185">Reference proteome</keyword>
<accession>M2XQP0</accession>
<dbReference type="PANTHER" id="PTHR39517:SF1">
    <property type="entry name" value="LIPID-A-DISACCHARIDE SYNTHASE"/>
    <property type="match status" value="1"/>
</dbReference>
<reference evidence="1" key="2">
    <citation type="journal article" date="2013" name="Science">
        <title>Gene Transfer from Bacteria and Archaea Facilitated Evolution of an Extremophilic Eukaryote.</title>
        <authorList>
            <person name="Schoenknecht G."/>
            <person name="Chen W.-H."/>
            <person name="Ternes C.M."/>
            <person name="Barbier G.G."/>
            <person name="Shrestha R.P."/>
            <person name="Stanke M."/>
            <person name="Brautigam A."/>
            <person name="Baker B.J."/>
            <person name="Banfield J.F."/>
            <person name="Garavito R.M."/>
            <person name="Carr K."/>
            <person name="Wilkerson C."/>
            <person name="Rensing S.A."/>
            <person name="Gagneul D."/>
            <person name="Dickenson N.E."/>
            <person name="Oesterhelt C."/>
            <person name="Lercher M.J."/>
            <person name="Weber A.P.M."/>
        </authorList>
    </citation>
    <scope>NUCLEOTIDE SEQUENCE</scope>
    <source>
        <strain evidence="1">074W</strain>
    </source>
</reference>
<evidence type="ECO:0000313" key="2">
    <source>
        <dbReference type="Proteomes" id="UP000030680"/>
    </source>
</evidence>
<dbReference type="Proteomes" id="UP000030680">
    <property type="component" value="Unassembled WGS sequence"/>
</dbReference>
<dbReference type="EMBL" id="KB454485">
    <property type="protein sequence ID" value="EME32552.1"/>
    <property type="molecule type" value="Genomic_DNA"/>
</dbReference>
<dbReference type="PANTHER" id="PTHR39517">
    <property type="entry name" value="SLL0192 PROTEIN"/>
    <property type="match status" value="1"/>
</dbReference>
<gene>
    <name evidence="1" type="ORF">Gasu_03240</name>
</gene>
<evidence type="ECO:0000313" key="1">
    <source>
        <dbReference type="EMBL" id="EME32552.1"/>
    </source>
</evidence>
<dbReference type="SUPFAM" id="SSF53756">
    <property type="entry name" value="UDP-Glycosyltransferase/glycogen phosphorylase"/>
    <property type="match status" value="1"/>
</dbReference>
<dbReference type="AlphaFoldDB" id="M2XQP0"/>
<dbReference type="eggNOG" id="ENOG502SPNI">
    <property type="taxonomic scope" value="Eukaryota"/>
</dbReference>
<dbReference type="EMBL" id="KB454485">
    <property type="protein sequence ID" value="EME32551.1"/>
    <property type="molecule type" value="Genomic_DNA"/>
</dbReference>
<dbReference type="GeneID" id="17091120"/>
<dbReference type="OrthoDB" id="1877448at2759"/>
<dbReference type="Gramene" id="EME32552">
    <property type="protein sequence ID" value="EME32552"/>
    <property type="gene ID" value="Gasu_03240"/>
</dbReference>
<dbReference type="InterPro" id="IPR019994">
    <property type="entry name" value="Lipid-A-disac_synthase-rel_put"/>
</dbReference>
<dbReference type="KEGG" id="gsl:Gasu_03240"/>
<protein>
    <recommendedName>
        <fullName evidence="3">Lipid-A-disaccharide synthase</fullName>
    </recommendedName>
</protein>
<evidence type="ECO:0008006" key="3">
    <source>
        <dbReference type="Google" id="ProtNLM"/>
    </source>
</evidence>